<organism evidence="1 2">
    <name type="scientific">Prevotella heparinolytica</name>
    <dbReference type="NCBI Taxonomy" id="28113"/>
    <lineage>
        <taxon>Bacteria</taxon>
        <taxon>Pseudomonadati</taxon>
        <taxon>Bacteroidota</taxon>
        <taxon>Bacteroidia</taxon>
        <taxon>Bacteroidales</taxon>
        <taxon>Bacteroidaceae</taxon>
        <taxon>Bacteroides</taxon>
    </lineage>
</organism>
<name>A0A449I4K4_9BACE</name>
<proteinExistence type="predicted"/>
<dbReference type="AlphaFoldDB" id="A0A449I4K4"/>
<sequence length="73" mass="8667">MKTKSVKNERIDRKIYNTLKEVEKNKIFMSSESMKSLKKASSDFNKMVMDGIIQKRGNNLMTREDFLSLNFYH</sequence>
<protein>
    <submittedName>
        <fullName evidence="1">Uncharacterized protein</fullName>
    </submittedName>
</protein>
<accession>A0A449I4K4</accession>
<dbReference type="RefSeq" id="WP_131752368.1">
    <property type="nucleotide sequence ID" value="NZ_CAACYH010000004.1"/>
</dbReference>
<gene>
    <name evidence="1" type="ORF">NCTC7812_01913</name>
</gene>
<evidence type="ECO:0000313" key="1">
    <source>
        <dbReference type="EMBL" id="VFB14361.1"/>
    </source>
</evidence>
<dbReference type="Proteomes" id="UP000396835">
    <property type="component" value="Unassembled WGS sequence"/>
</dbReference>
<dbReference type="EMBL" id="CAACYH010000004">
    <property type="protein sequence ID" value="VFB14361.1"/>
    <property type="molecule type" value="Genomic_DNA"/>
</dbReference>
<evidence type="ECO:0000313" key="2">
    <source>
        <dbReference type="Proteomes" id="UP000396835"/>
    </source>
</evidence>
<reference evidence="1 2" key="1">
    <citation type="submission" date="2019-02" db="EMBL/GenBank/DDBJ databases">
        <authorList>
            <consortium name="Pathogen Informatics"/>
        </authorList>
    </citation>
    <scope>NUCLEOTIDE SEQUENCE [LARGE SCALE GENOMIC DNA]</scope>
    <source>
        <strain evidence="1 2">3012STDY7078512</strain>
    </source>
</reference>